<evidence type="ECO:0000256" key="1">
    <source>
        <dbReference type="SAM" id="MobiDB-lite"/>
    </source>
</evidence>
<comment type="caution">
    <text evidence="2">The sequence shown here is derived from an EMBL/GenBank/DDBJ whole genome shotgun (WGS) entry which is preliminary data.</text>
</comment>
<evidence type="ECO:0000313" key="3">
    <source>
        <dbReference type="Proteomes" id="UP001499990"/>
    </source>
</evidence>
<dbReference type="RefSeq" id="WP_345045241.1">
    <property type="nucleotide sequence ID" value="NZ_BAAAYL010000002.1"/>
</dbReference>
<dbReference type="EMBL" id="BAAAYL010000002">
    <property type="protein sequence ID" value="GAA3380665.1"/>
    <property type="molecule type" value="Genomic_DNA"/>
</dbReference>
<name>A0ABP6SP35_9ACTN</name>
<sequence>MTHLSAWTHQPEERGTIRLLALWLLLEGCEQAVSKGPRIGEDPVQAEGGQPSGWPPAPAAYPENPGNGNHRLGVVRELRALLKKEVDDSATPQETRRVAEILEFLDRDDEARRWWEKAALKGDEDARDYLSVLDAEKQEGLLACCGQGKEHGDEAFRSFVSGFACAPLTPRVTADKFDSALGEAGVQLSEGSQSLVREIEDFLTHLDPTTRGPRC</sequence>
<gene>
    <name evidence="2" type="ORF">GCM10020367_68870</name>
</gene>
<proteinExistence type="predicted"/>
<keyword evidence="3" id="KW-1185">Reference proteome</keyword>
<accession>A0ABP6SP35</accession>
<feature type="region of interest" description="Disordered" evidence="1">
    <location>
        <begin position="36"/>
        <end position="68"/>
    </location>
</feature>
<organism evidence="2 3">
    <name type="scientific">Streptomyces sannanensis</name>
    <dbReference type="NCBI Taxonomy" id="285536"/>
    <lineage>
        <taxon>Bacteria</taxon>
        <taxon>Bacillati</taxon>
        <taxon>Actinomycetota</taxon>
        <taxon>Actinomycetes</taxon>
        <taxon>Kitasatosporales</taxon>
        <taxon>Streptomycetaceae</taxon>
        <taxon>Streptomyces</taxon>
    </lineage>
</organism>
<evidence type="ECO:0000313" key="2">
    <source>
        <dbReference type="EMBL" id="GAA3380665.1"/>
    </source>
</evidence>
<protein>
    <submittedName>
        <fullName evidence="2">Uncharacterized protein</fullName>
    </submittedName>
</protein>
<reference evidence="3" key="1">
    <citation type="journal article" date="2019" name="Int. J. Syst. Evol. Microbiol.">
        <title>The Global Catalogue of Microorganisms (GCM) 10K type strain sequencing project: providing services to taxonomists for standard genome sequencing and annotation.</title>
        <authorList>
            <consortium name="The Broad Institute Genomics Platform"/>
            <consortium name="The Broad Institute Genome Sequencing Center for Infectious Disease"/>
            <person name="Wu L."/>
            <person name="Ma J."/>
        </authorList>
    </citation>
    <scope>NUCLEOTIDE SEQUENCE [LARGE SCALE GENOMIC DNA]</scope>
    <source>
        <strain evidence="3">JCM 9651</strain>
    </source>
</reference>
<dbReference type="Proteomes" id="UP001499990">
    <property type="component" value="Unassembled WGS sequence"/>
</dbReference>